<dbReference type="PANTHER" id="PTHR31001:SF45">
    <property type="entry name" value="ZN(II)2CYS6 TRANSCRIPTION FACTOR (EUROFUNG)"/>
    <property type="match status" value="1"/>
</dbReference>
<dbReference type="CDD" id="cd00067">
    <property type="entry name" value="GAL4"/>
    <property type="match status" value="1"/>
</dbReference>
<gene>
    <name evidence="6" type="ORF">BDZ85DRAFT_210757</name>
</gene>
<protein>
    <submittedName>
        <fullName evidence="6">Fungal-specific transcription factor domain-containing protein</fullName>
    </submittedName>
</protein>
<dbReference type="EMBL" id="ML992501">
    <property type="protein sequence ID" value="KAF2228243.1"/>
    <property type="molecule type" value="Genomic_DNA"/>
</dbReference>
<dbReference type="InterPro" id="IPR007219">
    <property type="entry name" value="XnlR_reg_dom"/>
</dbReference>
<feature type="region of interest" description="Disordered" evidence="4">
    <location>
        <begin position="630"/>
        <end position="650"/>
    </location>
</feature>
<feature type="domain" description="Zn(2)-C6 fungal-type" evidence="5">
    <location>
        <begin position="25"/>
        <end position="53"/>
    </location>
</feature>
<feature type="compositionally biased region" description="Basic and acidic residues" evidence="4">
    <location>
        <begin position="630"/>
        <end position="639"/>
    </location>
</feature>
<dbReference type="OrthoDB" id="2269373at2759"/>
<evidence type="ECO:0000256" key="2">
    <source>
        <dbReference type="ARBA" id="ARBA00022723"/>
    </source>
</evidence>
<evidence type="ECO:0000256" key="3">
    <source>
        <dbReference type="ARBA" id="ARBA00023242"/>
    </source>
</evidence>
<dbReference type="GO" id="GO:0003677">
    <property type="term" value="F:DNA binding"/>
    <property type="evidence" value="ECO:0007669"/>
    <property type="project" value="InterPro"/>
</dbReference>
<dbReference type="InterPro" id="IPR036864">
    <property type="entry name" value="Zn2-C6_fun-type_DNA-bd_sf"/>
</dbReference>
<dbReference type="AlphaFoldDB" id="A0A6A6GSD0"/>
<organism evidence="6 7">
    <name type="scientific">Elsinoe ampelina</name>
    <dbReference type="NCBI Taxonomy" id="302913"/>
    <lineage>
        <taxon>Eukaryota</taxon>
        <taxon>Fungi</taxon>
        <taxon>Dikarya</taxon>
        <taxon>Ascomycota</taxon>
        <taxon>Pezizomycotina</taxon>
        <taxon>Dothideomycetes</taxon>
        <taxon>Dothideomycetidae</taxon>
        <taxon>Myriangiales</taxon>
        <taxon>Elsinoaceae</taxon>
        <taxon>Elsinoe</taxon>
    </lineage>
</organism>
<dbReference type="GO" id="GO:0006351">
    <property type="term" value="P:DNA-templated transcription"/>
    <property type="evidence" value="ECO:0007669"/>
    <property type="project" value="InterPro"/>
</dbReference>
<keyword evidence="2" id="KW-0479">Metal-binding</keyword>
<evidence type="ECO:0000259" key="5">
    <source>
        <dbReference type="PROSITE" id="PS50048"/>
    </source>
</evidence>
<dbReference type="InterPro" id="IPR001138">
    <property type="entry name" value="Zn2Cys6_DnaBD"/>
</dbReference>
<evidence type="ECO:0000256" key="1">
    <source>
        <dbReference type="ARBA" id="ARBA00004123"/>
    </source>
</evidence>
<dbReference type="InterPro" id="IPR050613">
    <property type="entry name" value="Sec_Metabolite_Reg"/>
</dbReference>
<dbReference type="Proteomes" id="UP000799538">
    <property type="component" value="Unassembled WGS sequence"/>
</dbReference>
<proteinExistence type="predicted"/>
<dbReference type="GO" id="GO:0005634">
    <property type="term" value="C:nucleus"/>
    <property type="evidence" value="ECO:0007669"/>
    <property type="project" value="UniProtKB-SubCell"/>
</dbReference>
<sequence>MSAPSQFPTSSNTHSISSKPPRILACVLCQQRKIKCDRQHPCGHCVKARAQCVPGGLVTKPRRRRFAEKELLDRLRHYEALLREHNISFQPMHPDHPPDVLSAKEADSIDGDVQDDETTEADVEKAGKVKGATPSYEAKSFWRELNTKDGDADQDTDTSTEEAESAVKMTWLKMFESNEHLLFGTPLITADLSMYHPEQLQIFRLWQIYLDNVDPMIKVTHTPTLQPRIINAALDLRNIAPPLEALMFGMYCMAVSSMPDGQEQQAFGATKSELLTNYQSGCLQALIKCEFLRTNDLEVLIALFLYLLSARPRTDPRSLSPLLGIAVRIAQRMGLHIETMNTKHSAFQAEMRRRVWWALLFIDTRVSEQGEQKTGQMTPTWDCAVPCNVNDSDLHIDMKNRPTAQAPISEAVFTVVRSRIFNTVRTLDCHLDFTIPALKLIAKAMKPDRPRDDYQEIQGLNRGIEEVYLQHCDSENPVHFFTIWTARYFLVRVRLLHYFAHSSQSTTKLSDTQRDQGMAHAIAMLECDTRMATNSSIRKFLWFNNLYYPFPAYFQLIQELKTRPTGAQAANAWQVMDENYSTRFREGEDGVKPFHRVLPKHILAAWRARERLAADSGELLDMPDMVRDLKRRRDGDTPKSDGAPSRTDSSFEDFDLNSYIIPMDMGMSMPNFDNLDFDGMDFSTQAGGGVIDWAADTWS</sequence>
<dbReference type="Gene3D" id="4.10.240.10">
    <property type="entry name" value="Zn(2)-C6 fungal-type DNA-binding domain"/>
    <property type="match status" value="1"/>
</dbReference>
<dbReference type="SMART" id="SM00066">
    <property type="entry name" value="GAL4"/>
    <property type="match status" value="1"/>
</dbReference>
<dbReference type="Pfam" id="PF04082">
    <property type="entry name" value="Fungal_trans"/>
    <property type="match status" value="1"/>
</dbReference>
<evidence type="ECO:0000256" key="4">
    <source>
        <dbReference type="SAM" id="MobiDB-lite"/>
    </source>
</evidence>
<dbReference type="SMART" id="SM00906">
    <property type="entry name" value="Fungal_trans"/>
    <property type="match status" value="1"/>
</dbReference>
<evidence type="ECO:0000313" key="6">
    <source>
        <dbReference type="EMBL" id="KAF2228243.1"/>
    </source>
</evidence>
<dbReference type="GO" id="GO:0000981">
    <property type="term" value="F:DNA-binding transcription factor activity, RNA polymerase II-specific"/>
    <property type="evidence" value="ECO:0007669"/>
    <property type="project" value="InterPro"/>
</dbReference>
<dbReference type="GO" id="GO:0008270">
    <property type="term" value="F:zinc ion binding"/>
    <property type="evidence" value="ECO:0007669"/>
    <property type="project" value="InterPro"/>
</dbReference>
<dbReference type="CDD" id="cd12148">
    <property type="entry name" value="fungal_TF_MHR"/>
    <property type="match status" value="1"/>
</dbReference>
<keyword evidence="3" id="KW-0539">Nucleus</keyword>
<evidence type="ECO:0000313" key="7">
    <source>
        <dbReference type="Proteomes" id="UP000799538"/>
    </source>
</evidence>
<accession>A0A6A6GSD0</accession>
<comment type="subcellular location">
    <subcellularLocation>
        <location evidence="1">Nucleus</location>
    </subcellularLocation>
</comment>
<name>A0A6A6GSD0_9PEZI</name>
<dbReference type="SUPFAM" id="SSF57701">
    <property type="entry name" value="Zn2/Cys6 DNA-binding domain"/>
    <property type="match status" value="1"/>
</dbReference>
<dbReference type="PANTHER" id="PTHR31001">
    <property type="entry name" value="UNCHARACTERIZED TRANSCRIPTIONAL REGULATORY PROTEIN"/>
    <property type="match status" value="1"/>
</dbReference>
<reference evidence="7" key="1">
    <citation type="journal article" date="2020" name="Stud. Mycol.">
        <title>101 Dothideomycetes genomes: A test case for predicting lifestyles and emergence of pathogens.</title>
        <authorList>
            <person name="Haridas S."/>
            <person name="Albert R."/>
            <person name="Binder M."/>
            <person name="Bloem J."/>
            <person name="LaButti K."/>
            <person name="Salamov A."/>
            <person name="Andreopoulos B."/>
            <person name="Baker S."/>
            <person name="Barry K."/>
            <person name="Bills G."/>
            <person name="Bluhm B."/>
            <person name="Cannon C."/>
            <person name="Castanera R."/>
            <person name="Culley D."/>
            <person name="Daum C."/>
            <person name="Ezra D."/>
            <person name="Gonzalez J."/>
            <person name="Henrissat B."/>
            <person name="Kuo A."/>
            <person name="Liang C."/>
            <person name="Lipzen A."/>
            <person name="Lutzoni F."/>
            <person name="Magnuson J."/>
            <person name="Mondo S."/>
            <person name="Nolan M."/>
            <person name="Ohm R."/>
            <person name="Pangilinan J."/>
            <person name="Park H.-J."/>
            <person name="Ramirez L."/>
            <person name="Alfaro M."/>
            <person name="Sun H."/>
            <person name="Tritt A."/>
            <person name="Yoshinaga Y."/>
            <person name="Zwiers L.-H."/>
            <person name="Turgeon B."/>
            <person name="Goodwin S."/>
            <person name="Spatafora J."/>
            <person name="Crous P."/>
            <person name="Grigoriev I."/>
        </authorList>
    </citation>
    <scope>NUCLEOTIDE SEQUENCE [LARGE SCALE GENOMIC DNA]</scope>
    <source>
        <strain evidence="7">CECT 20119</strain>
    </source>
</reference>
<keyword evidence="7" id="KW-1185">Reference proteome</keyword>
<dbReference type="Pfam" id="PF00172">
    <property type="entry name" value="Zn_clus"/>
    <property type="match status" value="1"/>
</dbReference>
<dbReference type="PROSITE" id="PS50048">
    <property type="entry name" value="ZN2_CY6_FUNGAL_2"/>
    <property type="match status" value="1"/>
</dbReference>